<evidence type="ECO:0000256" key="4">
    <source>
        <dbReference type="ARBA" id="ARBA00049026"/>
    </source>
</evidence>
<comment type="catalytic activity">
    <reaction evidence="4 5">
        <text>N(6)-[(R)-lipoyl]-L-lysyl-[glycine-cleavage complex H protein] + glycine + H(+) = N(6)-[(R)-S(8)-aminomethyldihydrolipoyl]-L-lysyl-[glycine-cleavage complex H protein] + CO2</text>
        <dbReference type="Rhea" id="RHEA:24304"/>
        <dbReference type="Rhea" id="RHEA-COMP:10494"/>
        <dbReference type="Rhea" id="RHEA-COMP:10495"/>
        <dbReference type="ChEBI" id="CHEBI:15378"/>
        <dbReference type="ChEBI" id="CHEBI:16526"/>
        <dbReference type="ChEBI" id="CHEBI:57305"/>
        <dbReference type="ChEBI" id="CHEBI:83099"/>
        <dbReference type="ChEBI" id="CHEBI:83143"/>
        <dbReference type="EC" id="1.4.4.2"/>
    </reaction>
</comment>
<dbReference type="Gene3D" id="3.90.1150.10">
    <property type="entry name" value="Aspartate Aminotransferase, domain 1"/>
    <property type="match status" value="1"/>
</dbReference>
<keyword evidence="3 5" id="KW-0560">Oxidoreductase</keyword>
<evidence type="ECO:0000259" key="7">
    <source>
        <dbReference type="Pfam" id="PF00266"/>
    </source>
</evidence>
<dbReference type="PANTHER" id="PTHR11773:SF1">
    <property type="entry name" value="GLYCINE DEHYDROGENASE (DECARBOXYLATING), MITOCHONDRIAL"/>
    <property type="match status" value="1"/>
</dbReference>
<dbReference type="InterPro" id="IPR023012">
    <property type="entry name" value="GcvPB"/>
</dbReference>
<comment type="similarity">
    <text evidence="5">Belongs to the GcvP family. C-terminal subunit subfamily.</text>
</comment>
<evidence type="ECO:0000313" key="9">
    <source>
        <dbReference type="EMBL" id="WRP14671.1"/>
    </source>
</evidence>
<feature type="domain" description="Aminotransferase class V" evidence="7">
    <location>
        <begin position="177"/>
        <end position="297"/>
    </location>
</feature>
<feature type="modified residue" description="N6-(pyridoxal phosphate)lysine" evidence="5">
    <location>
        <position position="290"/>
    </location>
</feature>
<dbReference type="CDD" id="cd00613">
    <property type="entry name" value="GDC-P"/>
    <property type="match status" value="1"/>
</dbReference>
<dbReference type="Pfam" id="PF21478">
    <property type="entry name" value="GcvP2_C"/>
    <property type="match status" value="1"/>
</dbReference>
<dbReference type="PANTHER" id="PTHR11773">
    <property type="entry name" value="GLYCINE DEHYDROGENASE, DECARBOXYLATING"/>
    <property type="match status" value="1"/>
</dbReference>
<dbReference type="HAMAP" id="MF_00713">
    <property type="entry name" value="GcvPB"/>
    <property type="match status" value="1"/>
</dbReference>
<dbReference type="EMBL" id="CP141614">
    <property type="protein sequence ID" value="WRP14671.1"/>
    <property type="molecule type" value="Genomic_DNA"/>
</dbReference>
<accession>A0ABZ1BQH1</accession>
<organism evidence="9 10">
    <name type="scientific">Geochorda subterranea</name>
    <dbReference type="NCBI Taxonomy" id="3109564"/>
    <lineage>
        <taxon>Bacteria</taxon>
        <taxon>Bacillati</taxon>
        <taxon>Bacillota</taxon>
        <taxon>Limnochordia</taxon>
        <taxon>Limnochordales</taxon>
        <taxon>Geochordaceae</taxon>
        <taxon>Geochorda</taxon>
    </lineage>
</organism>
<proteinExistence type="inferred from homology"/>
<protein>
    <recommendedName>
        <fullName evidence="5">Probable glycine dehydrogenase (decarboxylating) subunit 2</fullName>
        <ecNumber evidence="5">1.4.4.2</ecNumber>
    </recommendedName>
    <alternativeName>
        <fullName evidence="5">Glycine cleavage system P-protein subunit 2</fullName>
    </alternativeName>
    <alternativeName>
        <fullName evidence="5">Glycine decarboxylase subunit 2</fullName>
    </alternativeName>
    <alternativeName>
        <fullName evidence="5">Glycine dehydrogenase (aminomethyl-transferring) subunit 2</fullName>
    </alternativeName>
</protein>
<comment type="cofactor">
    <cofactor evidence="5">
        <name>pyridoxal 5'-phosphate</name>
        <dbReference type="ChEBI" id="CHEBI:597326"/>
    </cofactor>
</comment>
<feature type="region of interest" description="Disordered" evidence="6">
    <location>
        <begin position="1"/>
        <end position="21"/>
    </location>
</feature>
<name>A0ABZ1BQH1_9FIRM</name>
<dbReference type="InterPro" id="IPR015421">
    <property type="entry name" value="PyrdxlP-dep_Trfase_major"/>
</dbReference>
<evidence type="ECO:0000256" key="6">
    <source>
        <dbReference type="SAM" id="MobiDB-lite"/>
    </source>
</evidence>
<evidence type="ECO:0000256" key="3">
    <source>
        <dbReference type="ARBA" id="ARBA00023002"/>
    </source>
</evidence>
<dbReference type="NCBIfam" id="NF003346">
    <property type="entry name" value="PRK04366.1"/>
    <property type="match status" value="1"/>
</dbReference>
<gene>
    <name evidence="5 9" type="primary">gcvPB</name>
    <name evidence="9" type="ORF">VLY81_00430</name>
</gene>
<dbReference type="RefSeq" id="WP_324669036.1">
    <property type="nucleotide sequence ID" value="NZ_CP141614.1"/>
</dbReference>
<evidence type="ECO:0000256" key="1">
    <source>
        <dbReference type="ARBA" id="ARBA00003788"/>
    </source>
</evidence>
<keyword evidence="2 5" id="KW-0663">Pyridoxal phosphate</keyword>
<dbReference type="InterPro" id="IPR000192">
    <property type="entry name" value="Aminotrans_V_dom"/>
</dbReference>
<dbReference type="Gene3D" id="6.20.440.10">
    <property type="match status" value="1"/>
</dbReference>
<comment type="subunit">
    <text evidence="5">The glycine cleavage system is composed of four proteins: P, T, L and H. In this organism, the P 'protein' is a heterodimer of two subunits.</text>
</comment>
<keyword evidence="10" id="KW-1185">Reference proteome</keyword>
<evidence type="ECO:0000313" key="10">
    <source>
        <dbReference type="Proteomes" id="UP001333102"/>
    </source>
</evidence>
<evidence type="ECO:0000259" key="8">
    <source>
        <dbReference type="Pfam" id="PF21478"/>
    </source>
</evidence>
<dbReference type="SUPFAM" id="SSF53383">
    <property type="entry name" value="PLP-dependent transferases"/>
    <property type="match status" value="1"/>
</dbReference>
<comment type="function">
    <text evidence="1 5">The glycine cleavage system catalyzes the degradation of glycine. The P protein binds the alpha-amino group of glycine through its pyridoxal phosphate cofactor; CO(2) is released and the remaining methylamine moiety is then transferred to the lipoamide cofactor of the H protein.</text>
</comment>
<dbReference type="GO" id="GO:0004375">
    <property type="term" value="F:glycine dehydrogenase (decarboxylating) activity"/>
    <property type="evidence" value="ECO:0007669"/>
    <property type="project" value="UniProtKB-EC"/>
</dbReference>
<dbReference type="InterPro" id="IPR015424">
    <property type="entry name" value="PyrdxlP-dep_Trfase"/>
</dbReference>
<sequence length="504" mass="56172">MEQQRVVEGVRPAAAAPEEQDQPLLFERGAPGRVAYQLPPMDVPERPLAELIPPGHLRKEPAPLPELSEVEVVRHFVQLSRRNYGVDVDFYPLGSCTMKYNPKVNEDVAQLPGFARLHPYQPEETVQGALELLWRLERYLCEIAGLHRATLQPAAGAHGELTGLLLIKAYHRDRGEHEQRREIIVPDSAHGTNPASVTMSGYRMVQVPSDARGGVDVEALRRAVGPATAGLMLTNPNTLGLFDEHILEIARIVHDAGGLLYYDGANANAILGISRPGDMGFDIVHFNLHKTFSTPHGGGGPGAGPIVVREELAPYLPVPLVEREGDRFVLVHDRRKSIGRVRSFYGNFGVLVRAYAYIRALGPEGLRRVSETAVINANYLMRLLAEWYELPFDRHCKHEFVLSAVRQKRLGVRAGDIAKRILDFGMHAPTVYFPLVVEEALMIEPPETETKQTLDRFAEVMKTIAEECRSDPDRVRTAPHRTPVRRLDEVTANRNPVVCYRPGA</sequence>
<dbReference type="InterPro" id="IPR020581">
    <property type="entry name" value="GDC_P"/>
</dbReference>
<evidence type="ECO:0000256" key="2">
    <source>
        <dbReference type="ARBA" id="ARBA00022898"/>
    </source>
</evidence>
<dbReference type="Gene3D" id="3.40.640.10">
    <property type="entry name" value="Type I PLP-dependent aspartate aminotransferase-like (Major domain)"/>
    <property type="match status" value="1"/>
</dbReference>
<dbReference type="InterPro" id="IPR015422">
    <property type="entry name" value="PyrdxlP-dep_Trfase_small"/>
</dbReference>
<dbReference type="EC" id="1.4.4.2" evidence="5"/>
<dbReference type="Proteomes" id="UP001333102">
    <property type="component" value="Chromosome"/>
</dbReference>
<feature type="domain" description="Glycine dehydrogenase C-terminal" evidence="8">
    <location>
        <begin position="370"/>
        <end position="469"/>
    </location>
</feature>
<evidence type="ECO:0000256" key="5">
    <source>
        <dbReference type="HAMAP-Rule" id="MF_00713"/>
    </source>
</evidence>
<reference evidence="10" key="1">
    <citation type="submission" date="2023-12" db="EMBL/GenBank/DDBJ databases">
        <title>Novel isolates from deep terrestrial aquifers shed light on the physiology and ecology of the class Limnochordia.</title>
        <authorList>
            <person name="Karnachuk O.V."/>
            <person name="Lukina A.P."/>
            <person name="Avakyan M.R."/>
            <person name="Kadnikov V."/>
            <person name="Begmatov S."/>
            <person name="Beletsky A.V."/>
            <person name="Mardanov A.V."/>
            <person name="Ravin N.V."/>
        </authorList>
    </citation>
    <scope>NUCLEOTIDE SEQUENCE [LARGE SCALE GENOMIC DNA]</scope>
    <source>
        <strain evidence="10">LN</strain>
    </source>
</reference>
<dbReference type="InterPro" id="IPR049316">
    <property type="entry name" value="GDC-P_C"/>
</dbReference>
<dbReference type="Pfam" id="PF00266">
    <property type="entry name" value="Aminotran_5"/>
    <property type="match status" value="1"/>
</dbReference>